<keyword evidence="10" id="KW-1185">Reference proteome</keyword>
<organism evidence="9 10">
    <name type="scientific">Asbolus verrucosus</name>
    <name type="common">Desert ironclad beetle</name>
    <dbReference type="NCBI Taxonomy" id="1661398"/>
    <lineage>
        <taxon>Eukaryota</taxon>
        <taxon>Metazoa</taxon>
        <taxon>Ecdysozoa</taxon>
        <taxon>Arthropoda</taxon>
        <taxon>Hexapoda</taxon>
        <taxon>Insecta</taxon>
        <taxon>Pterygota</taxon>
        <taxon>Neoptera</taxon>
        <taxon>Endopterygota</taxon>
        <taxon>Coleoptera</taxon>
        <taxon>Polyphaga</taxon>
        <taxon>Cucujiformia</taxon>
        <taxon>Tenebrionidae</taxon>
        <taxon>Pimeliinae</taxon>
        <taxon>Asbolus</taxon>
    </lineage>
</organism>
<dbReference type="InterPro" id="IPR017853">
    <property type="entry name" value="GH"/>
</dbReference>
<name>A0A482VNG5_ASBVE</name>
<evidence type="ECO:0000256" key="5">
    <source>
        <dbReference type="ARBA" id="ARBA00023180"/>
    </source>
</evidence>
<evidence type="ECO:0000313" key="10">
    <source>
        <dbReference type="Proteomes" id="UP000292052"/>
    </source>
</evidence>
<dbReference type="OrthoDB" id="65569at2759"/>
<comment type="similarity">
    <text evidence="1 8">Belongs to the glycosyl hydrolase 1 family.</text>
</comment>
<dbReference type="FunFam" id="3.20.20.80:FF:000013">
    <property type="entry name" value="lactase-phlorizin hydrolase"/>
    <property type="match status" value="1"/>
</dbReference>
<evidence type="ECO:0000256" key="6">
    <source>
        <dbReference type="ARBA" id="ARBA00023295"/>
    </source>
</evidence>
<feature type="active site" description="Nucleophile" evidence="7">
    <location>
        <position position="666"/>
    </location>
</feature>
<dbReference type="EMBL" id="QDEB01084292">
    <property type="protein sequence ID" value="RZC33947.1"/>
    <property type="molecule type" value="Genomic_DNA"/>
</dbReference>
<dbReference type="STRING" id="1661398.A0A482VNG5"/>
<proteinExistence type="inferred from homology"/>
<dbReference type="PANTHER" id="PTHR10353:SF36">
    <property type="entry name" value="LP05116P"/>
    <property type="match status" value="1"/>
</dbReference>
<sequence>MGVKNRTFPPNFKFGVATASYQIKGAWNEDGKGENIWNHICHTNPKFVDNEDNGDIACDSYHKYKEDVAMLKELGVDFYRFSLSWSRIMPKGLAGSPVNQAGIDYYRNLLQELLRNNIEPLVTTSPNHCKILVAGQTLNLRNTMPIMLEFCYGAGTIAPGIKASGYADYKCTHKLIKAHAKAYHLYNDEFRTKQQSLIGLVVDSEWYEPASDSVEDQEASERALQFTFGWFVNPIVNGNYPKIMIDRVAKRSQKQGYAESRLPKFTSQEIDYIKGTHHFVALNCYTTYYAQSQNESNINEVSFETDMNVNRFFDKDWEESASSWLKVEGGWNEDGKGENIWDHLCHTNPDFVFNSDNGDIACNSYHKYKEDVTMLKEVGVDYYRFSLSWSRILPKALAGTPINQAGVDYYRNLTKELLDNNIEPMVTIFHWDLPEPLQDIGGWPNPELEDHYAYYARVVFEELGDLVKIWLTFNEPKQTCLEGYGTGNLAPGITASGVADYKCAHTLLKAHAKAYHIYDKEFREAQQGTVSLVADTTWFEPATDSDQDKEAAERALQFSYGWYINPVVNGNYPQVMIDRIDEKSKQQGYPESRLPKFTTEEMDYIKGTYDFIALNSFTTLYTAWLDDGNISDVNYYSDLNVAPWGLRKLVNWVSSTYKNPEIFITENGFSDKGGLEDDGRVNYYREYLSNLLEAILYDGVNVTRFTAWSLMDNFEWDRGYRQEP</sequence>
<evidence type="ECO:0000256" key="4">
    <source>
        <dbReference type="ARBA" id="ARBA00022801"/>
    </source>
</evidence>
<evidence type="ECO:0000256" key="8">
    <source>
        <dbReference type="RuleBase" id="RU003690"/>
    </source>
</evidence>
<dbReference type="AlphaFoldDB" id="A0A482VNG5"/>
<evidence type="ECO:0000256" key="3">
    <source>
        <dbReference type="ARBA" id="ARBA00012744"/>
    </source>
</evidence>
<comment type="subunit">
    <text evidence="2">Homodimer.</text>
</comment>
<dbReference type="Gene3D" id="3.20.20.80">
    <property type="entry name" value="Glycosidases"/>
    <property type="match status" value="3"/>
</dbReference>
<dbReference type="GO" id="GO:0008422">
    <property type="term" value="F:beta-glucosidase activity"/>
    <property type="evidence" value="ECO:0007669"/>
    <property type="project" value="TreeGrafter"/>
</dbReference>
<keyword evidence="5" id="KW-0325">Glycoprotein</keyword>
<dbReference type="PROSITE" id="PS00572">
    <property type="entry name" value="GLYCOSYL_HYDROL_F1_1"/>
    <property type="match status" value="1"/>
</dbReference>
<gene>
    <name evidence="9" type="ORF">BDFB_004312</name>
</gene>
<evidence type="ECO:0000256" key="7">
    <source>
        <dbReference type="PROSITE-ProRule" id="PRU10055"/>
    </source>
</evidence>
<dbReference type="GO" id="GO:0005975">
    <property type="term" value="P:carbohydrate metabolic process"/>
    <property type="evidence" value="ECO:0007669"/>
    <property type="project" value="InterPro"/>
</dbReference>
<dbReference type="Pfam" id="PF00232">
    <property type="entry name" value="Glyco_hydro_1"/>
    <property type="match status" value="2"/>
</dbReference>
<dbReference type="Proteomes" id="UP000292052">
    <property type="component" value="Unassembled WGS sequence"/>
</dbReference>
<comment type="caution">
    <text evidence="9">The sequence shown here is derived from an EMBL/GenBank/DDBJ whole genome shotgun (WGS) entry which is preliminary data.</text>
</comment>
<evidence type="ECO:0000256" key="2">
    <source>
        <dbReference type="ARBA" id="ARBA00011738"/>
    </source>
</evidence>
<accession>A0A482VNG5</accession>
<dbReference type="InterPro" id="IPR001360">
    <property type="entry name" value="Glyco_hydro_1"/>
</dbReference>
<dbReference type="InterPro" id="IPR018120">
    <property type="entry name" value="Glyco_hydro_1_AS"/>
</dbReference>
<keyword evidence="6" id="KW-0326">Glycosidase</keyword>
<dbReference type="PRINTS" id="PR00131">
    <property type="entry name" value="GLHYDRLASE1"/>
</dbReference>
<dbReference type="PANTHER" id="PTHR10353">
    <property type="entry name" value="GLYCOSYL HYDROLASE"/>
    <property type="match status" value="1"/>
</dbReference>
<keyword evidence="4" id="KW-0378">Hydrolase</keyword>
<evidence type="ECO:0000313" key="9">
    <source>
        <dbReference type="EMBL" id="RZC33947.1"/>
    </source>
</evidence>
<evidence type="ECO:0000256" key="1">
    <source>
        <dbReference type="ARBA" id="ARBA00010838"/>
    </source>
</evidence>
<dbReference type="EC" id="3.2.1.21" evidence="3"/>
<dbReference type="SUPFAM" id="SSF51445">
    <property type="entry name" value="(Trans)glycosidases"/>
    <property type="match status" value="2"/>
</dbReference>
<reference evidence="9 10" key="1">
    <citation type="submission" date="2017-03" db="EMBL/GenBank/DDBJ databases">
        <title>Genome of the blue death feigning beetle - Asbolus verrucosus.</title>
        <authorList>
            <person name="Rider S.D."/>
        </authorList>
    </citation>
    <scope>NUCLEOTIDE SEQUENCE [LARGE SCALE GENOMIC DNA]</scope>
    <source>
        <strain evidence="9">Butters</strain>
        <tissue evidence="9">Head and leg muscle</tissue>
    </source>
</reference>
<protein>
    <recommendedName>
        <fullName evidence="3">beta-glucosidase</fullName>
        <ecNumber evidence="3">3.2.1.21</ecNumber>
    </recommendedName>
</protein>